<dbReference type="GO" id="GO:0006508">
    <property type="term" value="P:proteolysis"/>
    <property type="evidence" value="ECO:0007669"/>
    <property type="project" value="UniProtKB-KW"/>
</dbReference>
<organism evidence="2 3">
    <name type="scientific">Asticcacaulis biprosthecium C19</name>
    <dbReference type="NCBI Taxonomy" id="715226"/>
    <lineage>
        <taxon>Bacteria</taxon>
        <taxon>Pseudomonadati</taxon>
        <taxon>Pseudomonadota</taxon>
        <taxon>Alphaproteobacteria</taxon>
        <taxon>Caulobacterales</taxon>
        <taxon>Caulobacteraceae</taxon>
        <taxon>Asticcacaulis</taxon>
    </lineage>
</organism>
<accession>F4QJP8</accession>
<evidence type="ECO:0000313" key="2">
    <source>
        <dbReference type="EMBL" id="EGF91999.1"/>
    </source>
</evidence>
<dbReference type="STRING" id="715226.ABI_04310"/>
<dbReference type="AlphaFoldDB" id="F4QJP8"/>
<dbReference type="eggNOG" id="COG1214">
    <property type="taxonomic scope" value="Bacteria"/>
</dbReference>
<dbReference type="PANTHER" id="PTHR11735">
    <property type="entry name" value="TRNA N6-ADENOSINE THREONYLCARBAMOYLTRANSFERASE"/>
    <property type="match status" value="1"/>
</dbReference>
<dbReference type="GO" id="GO:0005829">
    <property type="term" value="C:cytosol"/>
    <property type="evidence" value="ECO:0007669"/>
    <property type="project" value="TreeGrafter"/>
</dbReference>
<proteinExistence type="predicted"/>
<dbReference type="NCBIfam" id="TIGR03725">
    <property type="entry name" value="T6A_YeaZ"/>
    <property type="match status" value="1"/>
</dbReference>
<sequence>MPRGHQERLPVMVAELFREAGLAPRDVTNIGVTLGPGSFTGLRVGLSFAKGLASGLGLALKGVGTLEVLTVHPSLEGREALAVINGGRGTFYVQHGQNAPQAIGFADLANLSDIRVLTGPAVNEVKSEFPDAEVLVQDWPSLAALAALTLLPGHDDVTPLYMRGADAVASTRGIITLAPQVPA</sequence>
<keyword evidence="3" id="KW-1185">Reference proteome</keyword>
<name>F4QJP8_9CAUL</name>
<dbReference type="SUPFAM" id="SSF53067">
    <property type="entry name" value="Actin-like ATPase domain"/>
    <property type="match status" value="1"/>
</dbReference>
<keyword evidence="2" id="KW-0645">Protease</keyword>
<feature type="domain" description="Gcp-like" evidence="1">
    <location>
        <begin position="3"/>
        <end position="98"/>
    </location>
</feature>
<dbReference type="Gene3D" id="3.30.420.40">
    <property type="match status" value="1"/>
</dbReference>
<dbReference type="Proteomes" id="UP000006512">
    <property type="component" value="Unassembled WGS sequence"/>
</dbReference>
<protein>
    <submittedName>
        <fullName evidence="2">Glycoprotease family protein</fullName>
    </submittedName>
</protein>
<dbReference type="Pfam" id="PF00814">
    <property type="entry name" value="TsaD"/>
    <property type="match status" value="1"/>
</dbReference>
<reference evidence="3" key="1">
    <citation type="submission" date="2011-03" db="EMBL/GenBank/DDBJ databases">
        <title>Draft genome sequence of Brevundimonas diminuta.</title>
        <authorList>
            <person name="Brown P.J.B."/>
            <person name="Buechlein A."/>
            <person name="Hemmerich C."/>
            <person name="Brun Y.V."/>
        </authorList>
    </citation>
    <scope>NUCLEOTIDE SEQUENCE [LARGE SCALE GENOMIC DNA]</scope>
    <source>
        <strain evidence="3">C19</strain>
    </source>
</reference>
<gene>
    <name evidence="2" type="ORF">ABI_04310</name>
</gene>
<dbReference type="InterPro" id="IPR000905">
    <property type="entry name" value="Gcp-like_dom"/>
</dbReference>
<evidence type="ECO:0000313" key="3">
    <source>
        <dbReference type="Proteomes" id="UP000006512"/>
    </source>
</evidence>
<dbReference type="GO" id="GO:0002949">
    <property type="term" value="P:tRNA threonylcarbamoyladenosine modification"/>
    <property type="evidence" value="ECO:0007669"/>
    <property type="project" value="InterPro"/>
</dbReference>
<dbReference type="PANTHER" id="PTHR11735:SF11">
    <property type="entry name" value="TRNA THREONYLCARBAMOYLADENOSINE BIOSYNTHESIS PROTEIN TSAB"/>
    <property type="match status" value="1"/>
</dbReference>
<dbReference type="InterPro" id="IPR022496">
    <property type="entry name" value="T6A_TsaB"/>
</dbReference>
<dbReference type="GO" id="GO:0008233">
    <property type="term" value="F:peptidase activity"/>
    <property type="evidence" value="ECO:0007669"/>
    <property type="project" value="UniProtKB-KW"/>
</dbReference>
<dbReference type="InterPro" id="IPR043129">
    <property type="entry name" value="ATPase_NBD"/>
</dbReference>
<dbReference type="EMBL" id="GL883077">
    <property type="protein sequence ID" value="EGF91999.1"/>
    <property type="molecule type" value="Genomic_DNA"/>
</dbReference>
<keyword evidence="2" id="KW-0378">Hydrolase</keyword>
<dbReference type="HOGENOM" id="CLU_064886_3_0_5"/>
<evidence type="ECO:0000259" key="1">
    <source>
        <dbReference type="Pfam" id="PF00814"/>
    </source>
</evidence>